<proteinExistence type="predicted"/>
<reference evidence="8" key="1">
    <citation type="journal article" date="2020" name="Stud. Mycol.">
        <title>101 Dothideomycetes genomes: a test case for predicting lifestyles and emergence of pathogens.</title>
        <authorList>
            <person name="Haridas S."/>
            <person name="Albert R."/>
            <person name="Binder M."/>
            <person name="Bloem J."/>
            <person name="Labutti K."/>
            <person name="Salamov A."/>
            <person name="Andreopoulos B."/>
            <person name="Baker S."/>
            <person name="Barry K."/>
            <person name="Bills G."/>
            <person name="Bluhm B."/>
            <person name="Cannon C."/>
            <person name="Castanera R."/>
            <person name="Culley D."/>
            <person name="Daum C."/>
            <person name="Ezra D."/>
            <person name="Gonzalez J."/>
            <person name="Henrissat B."/>
            <person name="Kuo A."/>
            <person name="Liang C."/>
            <person name="Lipzen A."/>
            <person name="Lutzoni F."/>
            <person name="Magnuson J."/>
            <person name="Mondo S."/>
            <person name="Nolan M."/>
            <person name="Ohm R."/>
            <person name="Pangilinan J."/>
            <person name="Park H.-J."/>
            <person name="Ramirez L."/>
            <person name="Alfaro M."/>
            <person name="Sun H."/>
            <person name="Tritt A."/>
            <person name="Yoshinaga Y."/>
            <person name="Zwiers L.-H."/>
            <person name="Turgeon B."/>
            <person name="Goodwin S."/>
            <person name="Spatafora J."/>
            <person name="Crous P."/>
            <person name="Grigoriev I."/>
        </authorList>
    </citation>
    <scope>NUCLEOTIDE SEQUENCE</scope>
    <source>
        <strain evidence="8">ATCC 36951</strain>
    </source>
</reference>
<gene>
    <name evidence="8" type="ORF">M409DRAFT_60025</name>
</gene>
<feature type="region of interest" description="Disordered" evidence="6">
    <location>
        <begin position="602"/>
        <end position="642"/>
    </location>
</feature>
<dbReference type="PROSITE" id="PS50048">
    <property type="entry name" value="ZN2_CY6_FUNGAL_2"/>
    <property type="match status" value="1"/>
</dbReference>
<dbReference type="Gene3D" id="4.10.240.10">
    <property type="entry name" value="Zn(2)-C6 fungal-type DNA-binding domain"/>
    <property type="match status" value="1"/>
</dbReference>
<dbReference type="OrthoDB" id="3163292at2759"/>
<organism evidence="8 9">
    <name type="scientific">Zasmidium cellare ATCC 36951</name>
    <dbReference type="NCBI Taxonomy" id="1080233"/>
    <lineage>
        <taxon>Eukaryota</taxon>
        <taxon>Fungi</taxon>
        <taxon>Dikarya</taxon>
        <taxon>Ascomycota</taxon>
        <taxon>Pezizomycotina</taxon>
        <taxon>Dothideomycetes</taxon>
        <taxon>Dothideomycetidae</taxon>
        <taxon>Mycosphaerellales</taxon>
        <taxon>Mycosphaerellaceae</taxon>
        <taxon>Zasmidium</taxon>
    </lineage>
</organism>
<dbReference type="PANTHER" id="PTHR31845:SF21">
    <property type="entry name" value="REGULATORY PROTEIN LEU3"/>
    <property type="match status" value="1"/>
</dbReference>
<dbReference type="GO" id="GO:0000976">
    <property type="term" value="F:transcription cis-regulatory region binding"/>
    <property type="evidence" value="ECO:0007669"/>
    <property type="project" value="TreeGrafter"/>
</dbReference>
<feature type="region of interest" description="Disordered" evidence="6">
    <location>
        <begin position="121"/>
        <end position="171"/>
    </location>
</feature>
<evidence type="ECO:0000313" key="9">
    <source>
        <dbReference type="Proteomes" id="UP000799537"/>
    </source>
</evidence>
<dbReference type="SUPFAM" id="SSF57701">
    <property type="entry name" value="Zn2/Cys6 DNA-binding domain"/>
    <property type="match status" value="1"/>
</dbReference>
<dbReference type="PANTHER" id="PTHR31845">
    <property type="entry name" value="FINGER DOMAIN PROTEIN, PUTATIVE-RELATED"/>
    <property type="match status" value="1"/>
</dbReference>
<dbReference type="InterPro" id="IPR051089">
    <property type="entry name" value="prtT"/>
</dbReference>
<dbReference type="EMBL" id="ML993627">
    <property type="protein sequence ID" value="KAF2160323.1"/>
    <property type="molecule type" value="Genomic_DNA"/>
</dbReference>
<dbReference type="CDD" id="cd00067">
    <property type="entry name" value="GAL4"/>
    <property type="match status" value="1"/>
</dbReference>
<feature type="region of interest" description="Disordered" evidence="6">
    <location>
        <begin position="1"/>
        <end position="36"/>
    </location>
</feature>
<dbReference type="Proteomes" id="UP000799537">
    <property type="component" value="Unassembled WGS sequence"/>
</dbReference>
<dbReference type="InterPro" id="IPR036864">
    <property type="entry name" value="Zn2-C6_fun-type_DNA-bd_sf"/>
</dbReference>
<keyword evidence="3" id="KW-0238">DNA-binding</keyword>
<feature type="domain" description="Zn(2)-C6 fungal-type" evidence="7">
    <location>
        <begin position="66"/>
        <end position="97"/>
    </location>
</feature>
<keyword evidence="4" id="KW-0804">Transcription</keyword>
<sequence length="701" mass="77792">MCACYKTGPPPPLCSERLPSATPAMQTPDSTDPAHARSLLPSAASTASPLPPDPAEPPRRANKRLACRECRQCKIRCEGSHHRTCRRCHRLGLSCVYDDSFRRANKHSKWDELSRQVKHLQAALSSSATHATNPAHENRASSHPQNDDDTTAPGLQGIGEKPSTLVSSQDTAMECDPVSQDHDLVGVRDLGESPPLGTTRLPMTLVNQAFKTFFKRYHSYVPILEDSITPDDCFTQSPLLFWTILTIAARRSEYEPALLSSITAGFKNLLWQTIGSPPHSRHDIKAMILLCFWSLPTSSMSTDISYFLASLAKTSAMHAGIHKPFEIQDFSRVKISLDLHEFKEALTTWTACFVAAENITAFLGHPPLFDADTTLELISKPISQGLVPQALYESSAVFLLCNKFHRAMASGDLLTVTTLIPVYASELRDLRTQLGSDTSRRTHLVFLFACLQLRTYHFLAHNVETIPCEGLLDGYHSATSIIQELSRQEPDDNVLLRGPVIFQNALMMASVFVLKILRTRHVRLVNLQEGQRMFKLSIVLIRKCSIEDNDLPGRMSKILLQLWSRPTDPNSSPQKLNVQSRLAGSLLQDFLWQWRENFADQENKPSAPATHDPNLPSPRSDAPKTSTIDASPDQAKSPSHHPRAAVLEPIASSAAGPSLEEGDHTDDFLWHTGLNQSFNIPEIEFASFMSPMDVVGSTSRM</sequence>
<evidence type="ECO:0000313" key="8">
    <source>
        <dbReference type="EMBL" id="KAF2160323.1"/>
    </source>
</evidence>
<dbReference type="GO" id="GO:0005634">
    <property type="term" value="C:nucleus"/>
    <property type="evidence" value="ECO:0007669"/>
    <property type="project" value="UniProtKB-SubCell"/>
</dbReference>
<dbReference type="SMART" id="SM00066">
    <property type="entry name" value="GAL4"/>
    <property type="match status" value="1"/>
</dbReference>
<dbReference type="RefSeq" id="XP_033661212.1">
    <property type="nucleotide sequence ID" value="XM_033814351.1"/>
</dbReference>
<dbReference type="GO" id="GO:0000981">
    <property type="term" value="F:DNA-binding transcription factor activity, RNA polymerase II-specific"/>
    <property type="evidence" value="ECO:0007669"/>
    <property type="project" value="InterPro"/>
</dbReference>
<dbReference type="InterPro" id="IPR001138">
    <property type="entry name" value="Zn2Cys6_DnaBD"/>
</dbReference>
<dbReference type="AlphaFoldDB" id="A0A6A6C0C4"/>
<accession>A0A6A6C0C4</accession>
<feature type="compositionally biased region" description="Polar residues" evidence="6">
    <location>
        <begin position="623"/>
        <end position="637"/>
    </location>
</feature>
<evidence type="ECO:0000256" key="6">
    <source>
        <dbReference type="SAM" id="MobiDB-lite"/>
    </source>
</evidence>
<name>A0A6A6C0C4_ZASCE</name>
<dbReference type="CDD" id="cd12148">
    <property type="entry name" value="fungal_TF_MHR"/>
    <property type="match status" value="1"/>
</dbReference>
<feature type="compositionally biased region" description="Polar residues" evidence="6">
    <location>
        <begin position="123"/>
        <end position="132"/>
    </location>
</feature>
<evidence type="ECO:0000256" key="4">
    <source>
        <dbReference type="ARBA" id="ARBA00023163"/>
    </source>
</evidence>
<keyword evidence="5" id="KW-0539">Nucleus</keyword>
<dbReference type="PROSITE" id="PS00463">
    <property type="entry name" value="ZN2_CY6_FUNGAL_1"/>
    <property type="match status" value="1"/>
</dbReference>
<evidence type="ECO:0000259" key="7">
    <source>
        <dbReference type="PROSITE" id="PS50048"/>
    </source>
</evidence>
<protein>
    <recommendedName>
        <fullName evidence="7">Zn(2)-C6 fungal-type domain-containing protein</fullName>
    </recommendedName>
</protein>
<evidence type="ECO:0000256" key="2">
    <source>
        <dbReference type="ARBA" id="ARBA00023015"/>
    </source>
</evidence>
<dbReference type="Pfam" id="PF00172">
    <property type="entry name" value="Zn_clus"/>
    <property type="match status" value="1"/>
</dbReference>
<dbReference type="GO" id="GO:0008270">
    <property type="term" value="F:zinc ion binding"/>
    <property type="evidence" value="ECO:0007669"/>
    <property type="project" value="InterPro"/>
</dbReference>
<evidence type="ECO:0000256" key="5">
    <source>
        <dbReference type="ARBA" id="ARBA00023242"/>
    </source>
</evidence>
<keyword evidence="2" id="KW-0805">Transcription regulation</keyword>
<dbReference type="GeneID" id="54567623"/>
<keyword evidence="9" id="KW-1185">Reference proteome</keyword>
<comment type="subcellular location">
    <subcellularLocation>
        <location evidence="1">Nucleus</location>
    </subcellularLocation>
</comment>
<evidence type="ECO:0000256" key="3">
    <source>
        <dbReference type="ARBA" id="ARBA00023125"/>
    </source>
</evidence>
<evidence type="ECO:0000256" key="1">
    <source>
        <dbReference type="ARBA" id="ARBA00004123"/>
    </source>
</evidence>